<evidence type="ECO:0000313" key="7">
    <source>
        <dbReference type="Proteomes" id="UP000295685"/>
    </source>
</evidence>
<dbReference type="AlphaFoldDB" id="A0A4R8SJ15"/>
<dbReference type="InterPro" id="IPR035901">
    <property type="entry name" value="GIY-YIG_endonuc_sf"/>
</dbReference>
<sequence precursor="true">MLKTLAVLAAVAVPLSIVQPSAARPILSAAEQFGQASAKAFASSELGAEVAGDAVLPPAQRAAGIPADTTTGLDLPTTNGRSVQLVPPGGLGAGEVTAAGQVVYPDAGAGYDVLAENTAIGKRMVTRISGPEKTRTVTMFVRTPADTVMLAHTNGFLTVNNATPTAETLAMLAPSEVRDSRGALVASAYITQQLQPNLYLLSQVISPDEQTAWPVYADPFGIDIPNPITAAKNAVSSLANAGEQLVNKAVEVAAPAVKTFAAANAQLASQAWSGIKTGANYVKENPLEFAQIVGGTALVASGVGSGFGAGLITSGVSGLVNKAAEANPDNKWLQAAGVVTEAATYIGPGGITKKGLQEAASLAKTGVEKLAPKLTTKADDAAKAVVPTPPTKLADDIPTSVGKTSEVPSANPAAAPKTPNAPPASSREVPCTGQSFTPDTLVVLADRSTRPIKTVTTADQVLATDPVTGITAPQSVSGVWVNHDTDLLDLTIAGIDGQSTVVHTTAGHPFYRDNTAATAGIAGLAAKTGAAVRGWTDAGNLRAGDRLTTSSGTPAQVIRTRVVPGTADMWDLTVENTHTFHLATAAGNVLVHNCTIPKPGPGEPKGGIYIVKNPQGQDVYVGRANDIERRIGEHLREPDPLKQKIRPGDTVHVAHRTDDYAAQRGLEQHEIGQRGTLNRNQDQSILGRNFKNGVDPKSKKAPGYEQAASDHLAANGQPHITSPAQQRGTQAAHGQSVTDGQRAKAVNGAHQNGNSAAGNKPSSSGTGTHHDGSGGSHSGGSKSNKGNGKGKGNRAKHARHGGH</sequence>
<evidence type="ECO:0000256" key="1">
    <source>
        <dbReference type="SAM" id="MobiDB-lite"/>
    </source>
</evidence>
<dbReference type="CDD" id="cd00719">
    <property type="entry name" value="GIY-YIG_SF"/>
    <property type="match status" value="1"/>
</dbReference>
<dbReference type="InterPro" id="IPR030934">
    <property type="entry name" value="Intein_C"/>
</dbReference>
<feature type="chain" id="PRO_5020354605" evidence="2">
    <location>
        <begin position="24"/>
        <end position="803"/>
    </location>
</feature>
<comment type="caution">
    <text evidence="4">The sequence shown here is derived from an EMBL/GenBank/DDBJ whole genome shotgun (WGS) entry which is preliminary data.</text>
</comment>
<dbReference type="EMBL" id="PECM01000010">
    <property type="protein sequence ID" value="TEA01432.1"/>
    <property type="molecule type" value="Genomic_DNA"/>
</dbReference>
<name>A0A4R8SJ15_9MYCO</name>
<keyword evidence="2" id="KW-0732">Signal</keyword>
<evidence type="ECO:0000259" key="3">
    <source>
        <dbReference type="PROSITE" id="PS50164"/>
    </source>
</evidence>
<keyword evidence="6" id="KW-1185">Reference proteome</keyword>
<dbReference type="Pfam" id="PF01541">
    <property type="entry name" value="GIY-YIG"/>
    <property type="match status" value="1"/>
</dbReference>
<feature type="compositionally biased region" description="Polar residues" evidence="1">
    <location>
        <begin position="718"/>
        <end position="739"/>
    </location>
</feature>
<feature type="compositionally biased region" description="Low complexity" evidence="1">
    <location>
        <begin position="408"/>
        <end position="426"/>
    </location>
</feature>
<dbReference type="SUPFAM" id="SSF82771">
    <property type="entry name" value="GIY-YIG endonuclease"/>
    <property type="match status" value="1"/>
</dbReference>
<feature type="compositionally biased region" description="Polar residues" evidence="1">
    <location>
        <begin position="675"/>
        <end position="686"/>
    </location>
</feature>
<feature type="region of interest" description="Disordered" evidence="1">
    <location>
        <begin position="387"/>
        <end position="433"/>
    </location>
</feature>
<feature type="domain" description="GIY-YIG" evidence="3">
    <location>
        <begin position="604"/>
        <end position="680"/>
    </location>
</feature>
<dbReference type="RefSeq" id="WP_191986326.1">
    <property type="nucleotide sequence ID" value="NZ_PECK01000002.1"/>
</dbReference>
<dbReference type="InterPro" id="IPR000305">
    <property type="entry name" value="GIY-YIG_endonuc"/>
</dbReference>
<reference evidence="6 7" key="1">
    <citation type="journal article" date="2019" name="Sci. Rep.">
        <title>Extended insight into the Mycobacterium chelonae-abscessus complex through whole genome sequencing of Mycobacterium salmoniphilum outbreak and Mycobacterium salmoniphilum-like strains.</title>
        <authorList>
            <person name="Behra P.R.K."/>
            <person name="Das S."/>
            <person name="Pettersson B.M.F."/>
            <person name="Shirreff L."/>
            <person name="DuCote T."/>
            <person name="Jacobsson K.G."/>
            <person name="Ennis D.G."/>
            <person name="Kirsebom L.A."/>
        </authorList>
    </citation>
    <scope>NUCLEOTIDE SEQUENCE [LARGE SCALE GENOMIC DNA]</scope>
    <source>
        <strain evidence="5 6">CCUG 60883</strain>
        <strain evidence="4 7">CCUG 60885</strain>
    </source>
</reference>
<feature type="compositionally biased region" description="Basic residues" evidence="1">
    <location>
        <begin position="791"/>
        <end position="803"/>
    </location>
</feature>
<dbReference type="SMART" id="SM00465">
    <property type="entry name" value="GIYc"/>
    <property type="match status" value="1"/>
</dbReference>
<organism evidence="4 7">
    <name type="scientific">Mycobacteroides salmoniphilum</name>
    <dbReference type="NCBI Taxonomy" id="404941"/>
    <lineage>
        <taxon>Bacteria</taxon>
        <taxon>Bacillati</taxon>
        <taxon>Actinomycetota</taxon>
        <taxon>Actinomycetes</taxon>
        <taxon>Mycobacteriales</taxon>
        <taxon>Mycobacteriaceae</taxon>
        <taxon>Mycobacteroides</taxon>
    </lineage>
</organism>
<dbReference type="Proteomes" id="UP000294844">
    <property type="component" value="Unassembled WGS sequence"/>
</dbReference>
<feature type="compositionally biased region" description="Polar residues" evidence="1">
    <location>
        <begin position="749"/>
        <end position="761"/>
    </location>
</feature>
<proteinExistence type="predicted"/>
<dbReference type="SUPFAM" id="SSF51294">
    <property type="entry name" value="Hedgehog/intein (Hint) domain"/>
    <property type="match status" value="1"/>
</dbReference>
<dbReference type="NCBIfam" id="TIGR01443">
    <property type="entry name" value="intein_Cterm"/>
    <property type="match status" value="1"/>
</dbReference>
<feature type="region of interest" description="Disordered" evidence="1">
    <location>
        <begin position="668"/>
        <end position="803"/>
    </location>
</feature>
<evidence type="ECO:0000313" key="5">
    <source>
        <dbReference type="EMBL" id="TEA01432.1"/>
    </source>
</evidence>
<gene>
    <name evidence="5" type="ORF">CCUG60883_03966</name>
    <name evidence="4" type="ORF">CCUG60885_00745</name>
</gene>
<evidence type="ECO:0000313" key="6">
    <source>
        <dbReference type="Proteomes" id="UP000294844"/>
    </source>
</evidence>
<dbReference type="InterPro" id="IPR036844">
    <property type="entry name" value="Hint_dom_sf"/>
</dbReference>
<evidence type="ECO:0000313" key="4">
    <source>
        <dbReference type="EMBL" id="TDZ97201.1"/>
    </source>
</evidence>
<dbReference type="CDD" id="cd00081">
    <property type="entry name" value="Hint"/>
    <property type="match status" value="1"/>
</dbReference>
<dbReference type="PROSITE" id="PS50818">
    <property type="entry name" value="INTEIN_C_TER"/>
    <property type="match status" value="1"/>
</dbReference>
<protein>
    <submittedName>
        <fullName evidence="4">GIY-YIG catalytic domain protein</fullName>
    </submittedName>
</protein>
<feature type="signal peptide" evidence="2">
    <location>
        <begin position="1"/>
        <end position="23"/>
    </location>
</feature>
<dbReference type="EMBL" id="PECK01000002">
    <property type="protein sequence ID" value="TDZ97201.1"/>
    <property type="molecule type" value="Genomic_DNA"/>
</dbReference>
<accession>A0A4R8SJ15</accession>
<dbReference type="Gene3D" id="2.170.16.10">
    <property type="entry name" value="Hedgehog/Intein (Hint) domain"/>
    <property type="match status" value="1"/>
</dbReference>
<evidence type="ECO:0000256" key="2">
    <source>
        <dbReference type="SAM" id="SignalP"/>
    </source>
</evidence>
<dbReference type="Proteomes" id="UP000295685">
    <property type="component" value="Unassembled WGS sequence"/>
</dbReference>
<dbReference type="Pfam" id="PF07591">
    <property type="entry name" value="PT-HINT"/>
    <property type="match status" value="1"/>
</dbReference>
<dbReference type="PROSITE" id="PS50164">
    <property type="entry name" value="GIY_YIG"/>
    <property type="match status" value="1"/>
</dbReference>